<dbReference type="PANTHER" id="PTHR28003">
    <property type="entry name" value="NUCLEOPORIN POM34"/>
    <property type="match status" value="1"/>
</dbReference>
<dbReference type="EMBL" id="CP115611">
    <property type="protein sequence ID" value="WBW71819.1"/>
    <property type="molecule type" value="Genomic_DNA"/>
</dbReference>
<evidence type="ECO:0000313" key="3">
    <source>
        <dbReference type="Proteomes" id="UP001212411"/>
    </source>
</evidence>
<feature type="compositionally biased region" description="Polar residues" evidence="1">
    <location>
        <begin position="195"/>
        <end position="226"/>
    </location>
</feature>
<dbReference type="GO" id="GO:0006606">
    <property type="term" value="P:protein import into nucleus"/>
    <property type="evidence" value="ECO:0007669"/>
    <property type="project" value="TreeGrafter"/>
</dbReference>
<dbReference type="GeneID" id="80873839"/>
<protein>
    <submittedName>
        <fullName evidence="2">Nucleoporin Pom34</fullName>
    </submittedName>
</protein>
<feature type="compositionally biased region" description="Basic and acidic residues" evidence="1">
    <location>
        <begin position="40"/>
        <end position="55"/>
    </location>
</feature>
<gene>
    <name evidence="2" type="primary">pom34</name>
    <name evidence="2" type="ORF">SOMG_00356</name>
</gene>
<dbReference type="InterPro" id="IPR012578">
    <property type="entry name" value="Nucl_pore_cmplx"/>
</dbReference>
<dbReference type="Pfam" id="PF08058">
    <property type="entry name" value="NPCC"/>
    <property type="match status" value="1"/>
</dbReference>
<dbReference type="GO" id="GO:0005640">
    <property type="term" value="C:nuclear outer membrane"/>
    <property type="evidence" value="ECO:0007669"/>
    <property type="project" value="TreeGrafter"/>
</dbReference>
<sequence>MTTPFSQSVFAQSLFEENPAKNAEIIEPSTQTSPFLVSKRQKDVGGDLRRSKTTSDVHPVASSLEDANSDASTSSKLLPIQEIPKQQDHSGPPPSGYWKHPVVDTVSKRLHDQIPTDRTWSRMISNLFALVCFQFLKCFLPKTNSIKFASWALQFLLVLNILEAFWQFIRPRPTFDDLKLSPSQRKLLGLPPADPSSTRVPGPSFQQSSKMSSLKTFPSQRSTTWA</sequence>
<name>A0AAE9W8V4_9SCHI</name>
<proteinExistence type="predicted"/>
<evidence type="ECO:0000313" key="2">
    <source>
        <dbReference type="EMBL" id="WBW71819.1"/>
    </source>
</evidence>
<evidence type="ECO:0000256" key="1">
    <source>
        <dbReference type="SAM" id="MobiDB-lite"/>
    </source>
</evidence>
<dbReference type="GO" id="GO:0030474">
    <property type="term" value="P:spindle pole body duplication"/>
    <property type="evidence" value="ECO:0007669"/>
    <property type="project" value="TreeGrafter"/>
</dbReference>
<dbReference type="KEGG" id="som:SOMG_00356"/>
<dbReference type="PANTHER" id="PTHR28003:SF1">
    <property type="entry name" value="NUCLEOPORIN POM34"/>
    <property type="match status" value="1"/>
</dbReference>
<dbReference type="RefSeq" id="XP_056036062.1">
    <property type="nucleotide sequence ID" value="XM_056179150.1"/>
</dbReference>
<reference evidence="2 3" key="1">
    <citation type="journal article" date="2023" name="G3 (Bethesda)">
        <title>A high-quality reference genome for the fission yeast Schizosaccharomyces osmophilus.</title>
        <authorList>
            <person name="Jia G.S."/>
            <person name="Zhang W.C."/>
            <person name="Liang Y."/>
            <person name="Liu X.H."/>
            <person name="Rhind N."/>
            <person name="Pidoux A."/>
            <person name="Brysch-Herzberg M."/>
            <person name="Du L.L."/>
        </authorList>
    </citation>
    <scope>NUCLEOTIDE SEQUENCE [LARGE SCALE GENOMIC DNA]</scope>
    <source>
        <strain evidence="2 3">CBS 15793</strain>
    </source>
</reference>
<dbReference type="AlphaFoldDB" id="A0AAE9W8V4"/>
<feature type="region of interest" description="Disordered" evidence="1">
    <location>
        <begin position="21"/>
        <end position="72"/>
    </location>
</feature>
<organism evidence="2 3">
    <name type="scientific">Schizosaccharomyces osmophilus</name>
    <dbReference type="NCBI Taxonomy" id="2545709"/>
    <lineage>
        <taxon>Eukaryota</taxon>
        <taxon>Fungi</taxon>
        <taxon>Dikarya</taxon>
        <taxon>Ascomycota</taxon>
        <taxon>Taphrinomycotina</taxon>
        <taxon>Schizosaccharomycetes</taxon>
        <taxon>Schizosaccharomycetales</taxon>
        <taxon>Schizosaccharomycetaceae</taxon>
        <taxon>Schizosaccharomyces</taxon>
    </lineage>
</organism>
<feature type="region of interest" description="Disordered" evidence="1">
    <location>
        <begin position="189"/>
        <end position="226"/>
    </location>
</feature>
<dbReference type="Proteomes" id="UP001212411">
    <property type="component" value="Chromosome 1"/>
</dbReference>
<keyword evidence="3" id="KW-1185">Reference proteome</keyword>
<accession>A0AAE9W8V4</accession>
<dbReference type="GO" id="GO:0070762">
    <property type="term" value="C:nuclear pore transmembrane ring"/>
    <property type="evidence" value="ECO:0007669"/>
    <property type="project" value="TreeGrafter"/>
</dbReference>